<dbReference type="NCBIfam" id="TIGR02937">
    <property type="entry name" value="sigma70-ECF"/>
    <property type="match status" value="1"/>
</dbReference>
<dbReference type="GO" id="GO:0003677">
    <property type="term" value="F:DNA binding"/>
    <property type="evidence" value="ECO:0007669"/>
    <property type="project" value="InterPro"/>
</dbReference>
<evidence type="ECO:0000256" key="3">
    <source>
        <dbReference type="ARBA" id="ARBA00023082"/>
    </source>
</evidence>
<feature type="domain" description="RNA polymerase sigma factor 70 region 4 type 2" evidence="6">
    <location>
        <begin position="125"/>
        <end position="175"/>
    </location>
</feature>
<dbReference type="GO" id="GO:0006352">
    <property type="term" value="P:DNA-templated transcription initiation"/>
    <property type="evidence" value="ECO:0007669"/>
    <property type="project" value="InterPro"/>
</dbReference>
<evidence type="ECO:0000256" key="2">
    <source>
        <dbReference type="ARBA" id="ARBA00023015"/>
    </source>
</evidence>
<organism evidence="7 8">
    <name type="scientific">Maribacter dokdonensis</name>
    <dbReference type="NCBI Taxonomy" id="320912"/>
    <lineage>
        <taxon>Bacteria</taxon>
        <taxon>Pseudomonadati</taxon>
        <taxon>Bacteroidota</taxon>
        <taxon>Flavobacteriia</taxon>
        <taxon>Flavobacteriales</taxon>
        <taxon>Flavobacteriaceae</taxon>
        <taxon>Maribacter</taxon>
    </lineage>
</organism>
<dbReference type="NCBIfam" id="TIGR02985">
    <property type="entry name" value="Sig70_bacteroi1"/>
    <property type="match status" value="1"/>
</dbReference>
<dbReference type="PANTHER" id="PTHR43133:SF46">
    <property type="entry name" value="RNA POLYMERASE SIGMA-70 FACTOR ECF SUBFAMILY"/>
    <property type="match status" value="1"/>
</dbReference>
<dbReference type="Gene3D" id="1.10.10.10">
    <property type="entry name" value="Winged helix-like DNA-binding domain superfamily/Winged helix DNA-binding domain"/>
    <property type="match status" value="1"/>
</dbReference>
<protein>
    <submittedName>
        <fullName evidence="7">RNA polymerase sigma-70 factor, ECF subfamily</fullName>
    </submittedName>
</protein>
<dbReference type="GO" id="GO:0016987">
    <property type="term" value="F:sigma factor activity"/>
    <property type="evidence" value="ECO:0007669"/>
    <property type="project" value="UniProtKB-KW"/>
</dbReference>
<dbReference type="Pfam" id="PF04542">
    <property type="entry name" value="Sigma70_r2"/>
    <property type="match status" value="1"/>
</dbReference>
<dbReference type="InterPro" id="IPR013249">
    <property type="entry name" value="RNA_pol_sigma70_r4_t2"/>
</dbReference>
<dbReference type="InterPro" id="IPR039425">
    <property type="entry name" value="RNA_pol_sigma-70-like"/>
</dbReference>
<dbReference type="SUPFAM" id="SSF88659">
    <property type="entry name" value="Sigma3 and sigma4 domains of RNA polymerase sigma factors"/>
    <property type="match status" value="1"/>
</dbReference>
<dbReference type="RefSeq" id="WP_058103765.1">
    <property type="nucleotide sequence ID" value="NZ_CAJQES010000004.1"/>
</dbReference>
<dbReference type="InterPro" id="IPR007627">
    <property type="entry name" value="RNA_pol_sigma70_r2"/>
</dbReference>
<dbReference type="Gene3D" id="1.10.1740.10">
    <property type="match status" value="1"/>
</dbReference>
<keyword evidence="4" id="KW-0804">Transcription</keyword>
<evidence type="ECO:0000313" key="8">
    <source>
        <dbReference type="Proteomes" id="UP000183038"/>
    </source>
</evidence>
<evidence type="ECO:0000256" key="1">
    <source>
        <dbReference type="ARBA" id="ARBA00010641"/>
    </source>
</evidence>
<evidence type="ECO:0000259" key="6">
    <source>
        <dbReference type="Pfam" id="PF08281"/>
    </source>
</evidence>
<reference evidence="7 8" key="1">
    <citation type="submission" date="2016-10" db="EMBL/GenBank/DDBJ databases">
        <authorList>
            <person name="de Groot N.N."/>
        </authorList>
    </citation>
    <scope>NUCLEOTIDE SEQUENCE [LARGE SCALE GENOMIC DNA]</scope>
    <source>
        <strain evidence="7 8">MAR_2009_71</strain>
    </source>
</reference>
<dbReference type="Proteomes" id="UP000183038">
    <property type="component" value="Unassembled WGS sequence"/>
</dbReference>
<dbReference type="AlphaFoldDB" id="A0A1H4NII6"/>
<dbReference type="InterPro" id="IPR014284">
    <property type="entry name" value="RNA_pol_sigma-70_dom"/>
</dbReference>
<evidence type="ECO:0000313" key="7">
    <source>
        <dbReference type="EMBL" id="SEB95031.1"/>
    </source>
</evidence>
<accession>A0A1H4NII6</accession>
<dbReference type="InterPro" id="IPR013325">
    <property type="entry name" value="RNA_pol_sigma_r2"/>
</dbReference>
<keyword evidence="3" id="KW-0731">Sigma factor</keyword>
<keyword evidence="2" id="KW-0805">Transcription regulation</keyword>
<dbReference type="InterPro" id="IPR036388">
    <property type="entry name" value="WH-like_DNA-bd_sf"/>
</dbReference>
<dbReference type="Pfam" id="PF08281">
    <property type="entry name" value="Sigma70_r4_2"/>
    <property type="match status" value="1"/>
</dbReference>
<proteinExistence type="inferred from homology"/>
<dbReference type="SUPFAM" id="SSF88946">
    <property type="entry name" value="Sigma2 domain of RNA polymerase sigma factors"/>
    <property type="match status" value="1"/>
</dbReference>
<comment type="similarity">
    <text evidence="1">Belongs to the sigma-70 factor family. ECF subfamily.</text>
</comment>
<dbReference type="PANTHER" id="PTHR43133">
    <property type="entry name" value="RNA POLYMERASE ECF-TYPE SIGMA FACTO"/>
    <property type="match status" value="1"/>
</dbReference>
<name>A0A1H4NII6_9FLAO</name>
<evidence type="ECO:0000259" key="5">
    <source>
        <dbReference type="Pfam" id="PF04542"/>
    </source>
</evidence>
<gene>
    <name evidence="7" type="ORF">SAMN05192540_1968</name>
</gene>
<dbReference type="OrthoDB" id="665981at2"/>
<feature type="domain" description="RNA polymerase sigma-70 region 2" evidence="5">
    <location>
        <begin position="35"/>
        <end position="94"/>
    </location>
</feature>
<dbReference type="EMBL" id="FNTB01000001">
    <property type="protein sequence ID" value="SEB95031.1"/>
    <property type="molecule type" value="Genomic_DNA"/>
</dbReference>
<evidence type="ECO:0000256" key="4">
    <source>
        <dbReference type="ARBA" id="ARBA00023163"/>
    </source>
</evidence>
<dbReference type="InterPro" id="IPR013324">
    <property type="entry name" value="RNA_pol_sigma_r3/r4-like"/>
</dbReference>
<dbReference type="InterPro" id="IPR014327">
    <property type="entry name" value="RNA_pol_sigma70_bacteroid"/>
</dbReference>
<sequence>MKVEGIDNGSIENLVLRVKKSDQKAFNILFTELWDPMYSYACSILMNDSLAQDVVQDIWVDFWQRRQDLDVKFLKSYLYKSIRNKCYNHLRNQKFNKIQLEVAHTLSVASDVDQNDDVIELSTRINSVISHLPKRCQVIFRLSRINNIDNKEIAHKLDISQRSVENQISFALRQLRKELAVAKTLFFFL</sequence>